<evidence type="ECO:0000256" key="2">
    <source>
        <dbReference type="ARBA" id="ARBA00022475"/>
    </source>
</evidence>
<evidence type="ECO:0000256" key="3">
    <source>
        <dbReference type="ARBA" id="ARBA00022692"/>
    </source>
</evidence>
<feature type="domain" description="Major facilitator superfamily (MFS) profile" evidence="7">
    <location>
        <begin position="210"/>
        <end position="446"/>
    </location>
</feature>
<feature type="transmembrane region" description="Helical" evidence="6">
    <location>
        <begin position="337"/>
        <end position="362"/>
    </location>
</feature>
<evidence type="ECO:0000313" key="8">
    <source>
        <dbReference type="EMBL" id="GID09880.1"/>
    </source>
</evidence>
<evidence type="ECO:0000313" key="9">
    <source>
        <dbReference type="Proteomes" id="UP000612808"/>
    </source>
</evidence>
<dbReference type="Gene3D" id="1.20.1250.20">
    <property type="entry name" value="MFS general substrate transporter like domains"/>
    <property type="match status" value="1"/>
</dbReference>
<feature type="transmembrane region" description="Helical" evidence="6">
    <location>
        <begin position="368"/>
        <end position="388"/>
    </location>
</feature>
<evidence type="ECO:0000259" key="7">
    <source>
        <dbReference type="PROSITE" id="PS50850"/>
    </source>
</evidence>
<dbReference type="InterPro" id="IPR011701">
    <property type="entry name" value="MFS"/>
</dbReference>
<feature type="domain" description="Major facilitator superfamily (MFS) profile" evidence="7">
    <location>
        <begin position="1"/>
        <end position="186"/>
    </location>
</feature>
<keyword evidence="2" id="KW-1003">Cell membrane</keyword>
<reference evidence="8" key="1">
    <citation type="submission" date="2021-01" db="EMBL/GenBank/DDBJ databases">
        <title>Whole genome shotgun sequence of Actinocatenispora rupis NBRC 107355.</title>
        <authorList>
            <person name="Komaki H."/>
            <person name="Tamura T."/>
        </authorList>
    </citation>
    <scope>NUCLEOTIDE SEQUENCE</scope>
    <source>
        <strain evidence="8">NBRC 107355</strain>
    </source>
</reference>
<dbReference type="PANTHER" id="PTHR23513:SF11">
    <property type="entry name" value="STAPHYLOFERRIN A TRANSPORTER"/>
    <property type="match status" value="1"/>
</dbReference>
<dbReference type="PANTHER" id="PTHR23513">
    <property type="entry name" value="INTEGRAL MEMBRANE EFFLUX PROTEIN-RELATED"/>
    <property type="match status" value="1"/>
</dbReference>
<dbReference type="InterPro" id="IPR036259">
    <property type="entry name" value="MFS_trans_sf"/>
</dbReference>
<organism evidence="8 9">
    <name type="scientific">Actinocatenispora rupis</name>
    <dbReference type="NCBI Taxonomy" id="519421"/>
    <lineage>
        <taxon>Bacteria</taxon>
        <taxon>Bacillati</taxon>
        <taxon>Actinomycetota</taxon>
        <taxon>Actinomycetes</taxon>
        <taxon>Micromonosporales</taxon>
        <taxon>Micromonosporaceae</taxon>
        <taxon>Actinocatenispora</taxon>
    </lineage>
</organism>
<protein>
    <recommendedName>
        <fullName evidence="7">Major facilitator superfamily (MFS) profile domain-containing protein</fullName>
    </recommendedName>
</protein>
<dbReference type="GO" id="GO:0022857">
    <property type="term" value="F:transmembrane transporter activity"/>
    <property type="evidence" value="ECO:0007669"/>
    <property type="project" value="InterPro"/>
</dbReference>
<feature type="transmembrane region" description="Helical" evidence="6">
    <location>
        <begin position="276"/>
        <end position="296"/>
    </location>
</feature>
<dbReference type="InterPro" id="IPR020846">
    <property type="entry name" value="MFS_dom"/>
</dbReference>
<evidence type="ECO:0000256" key="4">
    <source>
        <dbReference type="ARBA" id="ARBA00022989"/>
    </source>
</evidence>
<comment type="caution">
    <text evidence="8">The sequence shown here is derived from an EMBL/GenBank/DDBJ whole genome shotgun (WGS) entry which is preliminary data.</text>
</comment>
<dbReference type="SUPFAM" id="SSF103473">
    <property type="entry name" value="MFS general substrate transporter"/>
    <property type="match status" value="1"/>
</dbReference>
<keyword evidence="3 6" id="KW-0812">Transmembrane</keyword>
<comment type="subcellular location">
    <subcellularLocation>
        <location evidence="1">Cell membrane</location>
        <topology evidence="1">Multi-pass membrane protein</topology>
    </subcellularLocation>
</comment>
<dbReference type="RefSeq" id="WP_203654921.1">
    <property type="nucleotide sequence ID" value="NZ_BAAAZM010000002.1"/>
</dbReference>
<feature type="transmembrane region" description="Helical" evidence="6">
    <location>
        <begin position="99"/>
        <end position="121"/>
    </location>
</feature>
<dbReference type="CDD" id="cd06173">
    <property type="entry name" value="MFS_MefA_like"/>
    <property type="match status" value="1"/>
</dbReference>
<feature type="transmembrane region" description="Helical" evidence="6">
    <location>
        <begin position="210"/>
        <end position="227"/>
    </location>
</feature>
<proteinExistence type="predicted"/>
<keyword evidence="4 6" id="KW-1133">Transmembrane helix</keyword>
<dbReference type="PROSITE" id="PS50850">
    <property type="entry name" value="MFS"/>
    <property type="match status" value="2"/>
</dbReference>
<sequence length="446" mass="44336">MSFAYARRDVWIVAACTGISYAGDFLAETALTLTLQERGASGTEIAALLLALMVPMVVLAPVAGRIADRYSSRVLLPLIGSAQAVVCVALAYVTGPAAAIGLMALLATGLAVTGPTLSALVPQMVDRERLPRAQATIQTVRGVGILLGPALAGLLVGRYGQAVPLLVDAASFLAVVAAGLFLRTVRRGGSLRDAGTGRVRGGFDLVRSDPLLVAALVLISAGIAAVSCDNVGMVFLVRDTLHGSATAYGLLGALWSVAAIVGGWLLGRRTPGDRGLVTLLVAVVAVFGLTMLGLAAARSVGWLVPTYVIGGLANGGLNLVIGVLLGRRVPAGARGRVGAIFGGVVNAGTIIGYAGGGLLLSVVGPRTLFAGSGLVALGVVAALCVPVLRMARRATTADPVAAATITAAHPHTAATGAAAHAADPAGADRAGIGSGVDGPGVAPAAS</sequence>
<feature type="transmembrane region" description="Helical" evidence="6">
    <location>
        <begin position="46"/>
        <end position="67"/>
    </location>
</feature>
<feature type="transmembrane region" description="Helical" evidence="6">
    <location>
        <begin position="74"/>
        <end position="93"/>
    </location>
</feature>
<evidence type="ECO:0000256" key="1">
    <source>
        <dbReference type="ARBA" id="ARBA00004651"/>
    </source>
</evidence>
<accession>A0A8J3J0P5</accession>
<keyword evidence="5 6" id="KW-0472">Membrane</keyword>
<keyword evidence="9" id="KW-1185">Reference proteome</keyword>
<feature type="transmembrane region" description="Helical" evidence="6">
    <location>
        <begin position="302"/>
        <end position="325"/>
    </location>
</feature>
<dbReference type="EMBL" id="BOMB01000004">
    <property type="protein sequence ID" value="GID09880.1"/>
    <property type="molecule type" value="Genomic_DNA"/>
</dbReference>
<name>A0A8J3J0P5_9ACTN</name>
<dbReference type="Pfam" id="PF07690">
    <property type="entry name" value="MFS_1"/>
    <property type="match status" value="1"/>
</dbReference>
<feature type="transmembrane region" description="Helical" evidence="6">
    <location>
        <begin position="165"/>
        <end position="182"/>
    </location>
</feature>
<dbReference type="Proteomes" id="UP000612808">
    <property type="component" value="Unassembled WGS sequence"/>
</dbReference>
<gene>
    <name evidence="8" type="ORF">Aru02nite_07690</name>
</gene>
<dbReference type="GO" id="GO:0005886">
    <property type="term" value="C:plasma membrane"/>
    <property type="evidence" value="ECO:0007669"/>
    <property type="project" value="UniProtKB-SubCell"/>
</dbReference>
<evidence type="ECO:0000256" key="6">
    <source>
        <dbReference type="SAM" id="Phobius"/>
    </source>
</evidence>
<evidence type="ECO:0000256" key="5">
    <source>
        <dbReference type="ARBA" id="ARBA00023136"/>
    </source>
</evidence>
<feature type="transmembrane region" description="Helical" evidence="6">
    <location>
        <begin position="247"/>
        <end position="267"/>
    </location>
</feature>
<dbReference type="AlphaFoldDB" id="A0A8J3J0P5"/>
<feature type="transmembrane region" description="Helical" evidence="6">
    <location>
        <begin position="142"/>
        <end position="159"/>
    </location>
</feature>